<protein>
    <submittedName>
        <fullName evidence="1">Uncharacterized protein</fullName>
    </submittedName>
</protein>
<evidence type="ECO:0000313" key="1">
    <source>
        <dbReference type="EMBL" id="SEH05301.1"/>
    </source>
</evidence>
<dbReference type="AlphaFoldDB" id="A0A1H6F7D3"/>
<reference evidence="1 2" key="1">
    <citation type="submission" date="2016-10" db="EMBL/GenBank/DDBJ databases">
        <authorList>
            <person name="de Groot N.N."/>
        </authorList>
    </citation>
    <scope>NUCLEOTIDE SEQUENCE [LARGE SCALE GENOMIC DNA]</scope>
    <source>
        <strain evidence="1">MBHS1</strain>
    </source>
</reference>
<gene>
    <name evidence="1" type="ORF">MBHS_01154</name>
</gene>
<evidence type="ECO:0000313" key="2">
    <source>
        <dbReference type="Proteomes" id="UP000236724"/>
    </source>
</evidence>
<sequence>MDEFYFNIKENLDGFSNTYYAKDKTTVFINAYGKKFTVFVPEDLTTFKVLNVRYSKDAKNVYHYGKILEGADAKSFEADEDHWGKDINGRWTPVGKLEKE</sequence>
<proteinExistence type="predicted"/>
<name>A0A1H6F7D3_9GAMM</name>
<keyword evidence="2" id="KW-1185">Reference proteome</keyword>
<dbReference type="InterPro" id="IPR027375">
    <property type="entry name" value="DKNYY"/>
</dbReference>
<dbReference type="OrthoDB" id="79481at2"/>
<organism evidence="1 2">
    <name type="scientific">Candidatus Venteria ishoeyi</name>
    <dbReference type="NCBI Taxonomy" id="1899563"/>
    <lineage>
        <taxon>Bacteria</taxon>
        <taxon>Pseudomonadati</taxon>
        <taxon>Pseudomonadota</taxon>
        <taxon>Gammaproteobacteria</taxon>
        <taxon>Thiotrichales</taxon>
        <taxon>Thiotrichaceae</taxon>
        <taxon>Venteria</taxon>
    </lineage>
</organism>
<accession>A0A1H6F7D3</accession>
<dbReference type="Proteomes" id="UP000236724">
    <property type="component" value="Unassembled WGS sequence"/>
</dbReference>
<dbReference type="EMBL" id="FMSV02000185">
    <property type="protein sequence ID" value="SEH05301.1"/>
    <property type="molecule type" value="Genomic_DNA"/>
</dbReference>
<dbReference type="Pfam" id="PF13644">
    <property type="entry name" value="DKNYY"/>
    <property type="match status" value="1"/>
</dbReference>